<comment type="caution">
    <text evidence="3">The sequence shown here is derived from an EMBL/GenBank/DDBJ whole genome shotgun (WGS) entry which is preliminary data.</text>
</comment>
<feature type="transmembrane region" description="Helical" evidence="2">
    <location>
        <begin position="230"/>
        <end position="249"/>
    </location>
</feature>
<organism evidence="3 4">
    <name type="scientific">Lithohypha guttulata</name>
    <dbReference type="NCBI Taxonomy" id="1690604"/>
    <lineage>
        <taxon>Eukaryota</taxon>
        <taxon>Fungi</taxon>
        <taxon>Dikarya</taxon>
        <taxon>Ascomycota</taxon>
        <taxon>Pezizomycotina</taxon>
        <taxon>Eurotiomycetes</taxon>
        <taxon>Chaetothyriomycetidae</taxon>
        <taxon>Chaetothyriales</taxon>
        <taxon>Trichomeriaceae</taxon>
        <taxon>Lithohypha</taxon>
    </lineage>
</organism>
<feature type="transmembrane region" description="Helical" evidence="2">
    <location>
        <begin position="186"/>
        <end position="210"/>
    </location>
</feature>
<dbReference type="EMBL" id="JAVRRG010000010">
    <property type="protein sequence ID" value="KAK5099538.1"/>
    <property type="molecule type" value="Genomic_DNA"/>
</dbReference>
<feature type="compositionally biased region" description="Basic and acidic residues" evidence="1">
    <location>
        <begin position="81"/>
        <end position="118"/>
    </location>
</feature>
<protein>
    <submittedName>
        <fullName evidence="3">Uncharacterized protein</fullName>
    </submittedName>
</protein>
<dbReference type="Proteomes" id="UP001345013">
    <property type="component" value="Unassembled WGS sequence"/>
</dbReference>
<sequence length="382" mass="42819">MASNDFPPATRYEFDDFLEDVVRARLIQLFMERSHIPRTPPQNQHQQETPEHQESPTQQEASSQQETPLQQNIRAGPQIGAKEKTEVQDKAVKTHDQAENHNETETKPAPQPHEDDSVPSKTTPAPKCSCRHCQSQKDPQVKFSPSAEDFAWLDSSLRHSVAIALDAQQNCKMHVTHRRPQEMLDWYAQLFSAMIGVSVLGGGFTFTIIFSDLAHPRKRDDTYVRRCLAVSWLLFVSSIAVTSFTALFVSMQRKRIVAQIKKVEKKGEKWGSNGLLLVMTWMTLFVQLVPIGAFLASAEALRQYHEMVGAVSVGLTAFVGAAIVFAWFWQNVIQPHRPVVLALLLWSKMLETIESLKFSMIASPSPTSKAAAVSKMPLTVVG</sequence>
<evidence type="ECO:0000256" key="1">
    <source>
        <dbReference type="SAM" id="MobiDB-lite"/>
    </source>
</evidence>
<evidence type="ECO:0000313" key="3">
    <source>
        <dbReference type="EMBL" id="KAK5099538.1"/>
    </source>
</evidence>
<name>A0ABR0KKX9_9EURO</name>
<keyword evidence="2" id="KW-0812">Transmembrane</keyword>
<feature type="region of interest" description="Disordered" evidence="1">
    <location>
        <begin position="34"/>
        <end position="133"/>
    </location>
</feature>
<evidence type="ECO:0000313" key="4">
    <source>
        <dbReference type="Proteomes" id="UP001345013"/>
    </source>
</evidence>
<feature type="transmembrane region" description="Helical" evidence="2">
    <location>
        <begin position="270"/>
        <end position="295"/>
    </location>
</feature>
<proteinExistence type="predicted"/>
<feature type="transmembrane region" description="Helical" evidence="2">
    <location>
        <begin position="307"/>
        <end position="329"/>
    </location>
</feature>
<keyword evidence="2" id="KW-0472">Membrane</keyword>
<feature type="compositionally biased region" description="Polar residues" evidence="1">
    <location>
        <begin position="55"/>
        <end position="73"/>
    </location>
</feature>
<gene>
    <name evidence="3" type="ORF">LTR24_001436</name>
</gene>
<keyword evidence="4" id="KW-1185">Reference proteome</keyword>
<reference evidence="3 4" key="1">
    <citation type="submission" date="2023-08" db="EMBL/GenBank/DDBJ databases">
        <title>Black Yeasts Isolated from many extreme environments.</title>
        <authorList>
            <person name="Coleine C."/>
            <person name="Stajich J.E."/>
            <person name="Selbmann L."/>
        </authorList>
    </citation>
    <scope>NUCLEOTIDE SEQUENCE [LARGE SCALE GENOMIC DNA]</scope>
    <source>
        <strain evidence="3 4">CCFEE 5885</strain>
    </source>
</reference>
<accession>A0ABR0KKX9</accession>
<keyword evidence="2" id="KW-1133">Transmembrane helix</keyword>
<evidence type="ECO:0000256" key="2">
    <source>
        <dbReference type="SAM" id="Phobius"/>
    </source>
</evidence>